<protein>
    <submittedName>
        <fullName evidence="3">DUF11 domain-containing protein</fullName>
    </submittedName>
</protein>
<feature type="domain" description="DUF11" evidence="1">
    <location>
        <begin position="1308"/>
        <end position="1420"/>
    </location>
</feature>
<dbReference type="InterPro" id="IPR047589">
    <property type="entry name" value="DUF11_rpt"/>
</dbReference>
<sequence length="2822" mass="291987">MRILLNEIPINKILMKKSFFILLMILYTFQLHAADYYWVGGGGNWSDLNHWRLGSSSGNKPSIVPAAGDNVIFGVDAGFTNTSRTVTIDANSFCNSMTWNMDVPNTPTINRTGSFMLTMSGSLILAPQVTYSIFVDMVGSIDAVLTANGNVKGNPTLTINKPGSGLTVSDNLQFANTSSGNITLTTGFFNAPGKNVLIGSFVSNGNLAKSVDISNSTINTGTWDYRGSSKSLNASGSVMKSGTTWMVNDIYPEVEISAANGPNMNINNCEIPQLTFTNTAASSQAKIGSGNKINTLTFLSAGSISGDGNQINTVVIARAGSVIGNNNIINSIIINERGAISGSGNNITYIDIKGTTSITAGSIPNTFGTLLTAPNKNITITRTNNITTLFRAGGAPCDGFTEITGTTAGTLNFSAGATADINNVLLTDLTATGPILPIAVNGIDNDGNSGFTITEPAGTSGILYWVNGGGDWNDKNHWSNTSGGPGGACIPFKGNDVVFDDKSGFTSTTAGKTVTTTANTYFNNMTWTNGVQNAPVFNVSSSFTMRAYGSVTLTSTLTINADIRYLGTNAVTLTTNGNTLGTLNNILQKTGAGGLTLIDDWSSAAGKISFVSGFLDMNGKNISIHTFQSSGSLPRTLNIQNANINAAYIWQYIGTNKQLQSNGSYIEGAYQFSSDGLQYPVVHLTSASSNATFSINNTTINELYFTGTNAGNTSPKIGNNNTINDLIFSGAGAIGGNNVITNLEFKAAGTVSATGNIIGTLLTAPNRNYLFTGTTTINTRFRAVNPACNGLGEIRANGSTASIAFGVNAVVDVNNVYLENIVATGGGGTLTLPIPFSGADAGGNGGWNITTSIGASRYWIGGAGDWNDASHWSLSSGGAGGACIPTVGDDVYFDQNSGFTSASKTITVNNGNAYFHNMSWAGALNNPVITKSSTWKMECWGNSIILNPTATLNISYLQLKGPEATVLQGNTLGSFDIQMNKPGGSLTIANNYNNPNTTFSLIEGNFIAAGKTLNVKSISNGGNDNAIHVDISNATINCTWTYSGGTSKRSLNATNSVINASGFTASGLTYNIVNANGTGNTNASFSNTTINYITFVDPNVLSAIGIYGTNNNLGTVEFKGSGGIYGTGNIIGTLIFFPGDNYVFTNGTNTTITGEWFGSGSPCKPTEIKSSHSVATATVTKTSGTVEFDYVRIGRMVATGGASFKAKEHSTDLLGNIGWNIAPYDGAAPILGLGPDMNLKNSELPYTIHTDGFFGSPLSQYEWKKGTTVIGTGNKLVVTEAGTYSVKVNFPDGCSITDDIIITLISTDLSITKSVNNTNPTVGTNVEFTLEATNNGPGAGTGITVTDLLPSGYTYVSSNPSVGTYNSTTGIWTIGNLAAKAKSTLTITATVNATGIYVNKANITSPDDDPEPANNNATVELVPTPIPIVTQPGCNELTGSIELPLVAGETYSIDGGTTSGANNIFSNLAPGDYSVIVKIGNLTSTSLKVTINQPPTVPAAPISLGDQVVCATSPLQTLTAKANVPSGTNITWYDAPVDGNVVTNPVLNSIGTITYYAVANKGACNSLTRTAVTLKINDAPNLIITAPPVACHPAAIDLTATAITTGSTAGLQYTYFTDAGATIPVTTPAAITVSGTYYIKGTNPTTSCSVITPVIVQFVDQPQVELVHPDCVTNTGSINVLSPLGSQFRYSNNGGTTYQVSPLFTNLAPGTYNVTATNLDVSGCVSATTTVTINATATTVTPQIFHPGCDETNGKIVFPINAAYEYNIDGAGFVGGNEFSLAPGTHTIKSKKSGDACEATPVSITINPSAGRPAPPSGSNQQVCEIPGGQTLTATATGSNIVWYDAATGGNIITSPTLSSVGTIVYYAESNNGTCTSATRTAVSLTIIPLPVINTITDINACGSVTLPVITGTNLSGNQAYYTMANGAGTKYNVGASFSLSGETTLYAYDETTVVSPALSCPAQTSFKVLIRSTSEGAIDADQTICNNTTPNPLRSVTDGTGSGTISYRWEKSTTSATTGFTAITGVTTAGYSPGALVATSFFRRITISVFNGVVCESVPTPVVTITVQDAVTAGTISASQTICEGSTPEPITSGVAGTGSGIISYRWESSTTNATSGFTTIPGAVTADYSPGQLSVTTYFRRTTLSSLNGFVCESTPSTAVEITVQRAVTPGTISADQTICNNSPVTITSVSTGTGAGMITYLWESSTTDASTGFTTIAGATSEDYTPVTLLPVNYYRRIAISTLHGVSCKSAPTATSTITIQGAVTPGTISGDQTICNNIIPSSLTSVTAGTGSGTITYRWESSTTNAINGFTEIMNEVDADYAPNALTTTTYFRRITISTLNGESCESASTAVIKVTVQDELIAGTISTDQTICNNTTPDPLTSVTDGTGSGTVTYRWESSTTDATTGFTTILGANAADYTPGALTTTTYFRRITLSTLNSICESVPTAVVTITVQDLVTNGTISADQTICNNTTPNPLTSVTAGTGSGTVTYRWESSTTDATTGFTTILGANAADYTPGALTTTTYFRRITLSTLNSICESVPTAVVTITVQDLVTNGTISADQTICNNTTPNPLTSVTAGTGSGTVTYRWESSTTGATTGFTTIPGANAADYTPGALTTTTYFRRISLSTLNSNICESVPTAVVTITVQDLVTNGTISADQTICNNTTPNPLTSVTAGTGSGTVTYRWESSTTGATTGFTTIPGANAADYTPGALTTTTYFRRISLSTLNSNICESVPTAVVTITVQDLVTNGTISADQTICNNTTPNPLTSVTAGTGSGTVTYRWESSTTGATTGFTTIPGANAADYTPGALTTTT</sequence>
<evidence type="ECO:0000259" key="2">
    <source>
        <dbReference type="Pfam" id="PF19081"/>
    </source>
</evidence>
<comment type="caution">
    <text evidence="3">The sequence shown here is derived from an EMBL/GenBank/DDBJ whole genome shotgun (WGS) entry which is preliminary data.</text>
</comment>
<name>A0A3E1Y3V3_9BACT</name>
<feature type="domain" description="Ig-like" evidence="2">
    <location>
        <begin position="1498"/>
        <end position="1577"/>
    </location>
</feature>
<dbReference type="Pfam" id="PF01345">
    <property type="entry name" value="DUF11"/>
    <property type="match status" value="1"/>
</dbReference>
<dbReference type="InterPro" id="IPR044023">
    <property type="entry name" value="Ig_7"/>
</dbReference>
<feature type="domain" description="Ig-like" evidence="2">
    <location>
        <begin position="1813"/>
        <end position="1889"/>
    </location>
</feature>
<evidence type="ECO:0000259" key="1">
    <source>
        <dbReference type="Pfam" id="PF01345"/>
    </source>
</evidence>
<dbReference type="Pfam" id="PF19081">
    <property type="entry name" value="Ig_7"/>
    <property type="match status" value="2"/>
</dbReference>
<dbReference type="NCBIfam" id="TIGR01451">
    <property type="entry name" value="B_ant_repeat"/>
    <property type="match status" value="1"/>
</dbReference>
<evidence type="ECO:0000313" key="3">
    <source>
        <dbReference type="EMBL" id="RFS19390.1"/>
    </source>
</evidence>
<reference evidence="3 4" key="1">
    <citation type="submission" date="2018-07" db="EMBL/GenBank/DDBJ databases">
        <title>Chitinophaga K2CV101002-2 sp. nov., isolated from a monsoon evergreen broad-leaved forest soil.</title>
        <authorList>
            <person name="Lv Y."/>
        </authorList>
    </citation>
    <scope>NUCLEOTIDE SEQUENCE [LARGE SCALE GENOMIC DNA]</scope>
    <source>
        <strain evidence="3 4">GDMCC 1.1288</strain>
    </source>
</reference>
<keyword evidence="4" id="KW-1185">Reference proteome</keyword>
<dbReference type="Gene3D" id="2.60.40.3080">
    <property type="match status" value="1"/>
</dbReference>
<organism evidence="3 4">
    <name type="scientific">Chitinophaga silvatica</name>
    <dbReference type="NCBI Taxonomy" id="2282649"/>
    <lineage>
        <taxon>Bacteria</taxon>
        <taxon>Pseudomonadati</taxon>
        <taxon>Bacteroidota</taxon>
        <taxon>Chitinophagia</taxon>
        <taxon>Chitinophagales</taxon>
        <taxon>Chitinophagaceae</taxon>
        <taxon>Chitinophaga</taxon>
    </lineage>
</organism>
<evidence type="ECO:0000313" key="4">
    <source>
        <dbReference type="Proteomes" id="UP000260644"/>
    </source>
</evidence>
<dbReference type="Proteomes" id="UP000260644">
    <property type="component" value="Unassembled WGS sequence"/>
</dbReference>
<dbReference type="EMBL" id="QPMM01000014">
    <property type="protein sequence ID" value="RFS19390.1"/>
    <property type="molecule type" value="Genomic_DNA"/>
</dbReference>
<dbReference type="OrthoDB" id="7794186at2"/>
<accession>A0A3E1Y3V3</accession>
<feature type="non-terminal residue" evidence="3">
    <location>
        <position position="2822"/>
    </location>
</feature>
<dbReference type="InterPro" id="IPR001434">
    <property type="entry name" value="OmcB-like_DUF11"/>
</dbReference>
<proteinExistence type="predicted"/>
<gene>
    <name evidence="3" type="ORF">DVR12_23560</name>
</gene>